<feature type="region of interest" description="Disordered" evidence="9">
    <location>
        <begin position="494"/>
        <end position="567"/>
    </location>
</feature>
<keyword evidence="4" id="KW-1003">Cell membrane</keyword>
<reference evidence="12" key="2">
    <citation type="submission" date="2025-08" db="UniProtKB">
        <authorList>
            <consortium name="Ensembl"/>
        </authorList>
    </citation>
    <scope>IDENTIFICATION</scope>
</reference>
<evidence type="ECO:0000256" key="10">
    <source>
        <dbReference type="SAM" id="Phobius"/>
    </source>
</evidence>
<feature type="transmembrane region" description="Helical" evidence="10">
    <location>
        <begin position="334"/>
        <end position="356"/>
    </location>
</feature>
<evidence type="ECO:0000256" key="1">
    <source>
        <dbReference type="ARBA" id="ARBA00004554"/>
    </source>
</evidence>
<feature type="transmembrane region" description="Helical" evidence="10">
    <location>
        <begin position="102"/>
        <end position="126"/>
    </location>
</feature>
<feature type="transmembrane region" description="Helical" evidence="10">
    <location>
        <begin position="244"/>
        <end position="269"/>
    </location>
</feature>
<dbReference type="SUPFAM" id="SSF103473">
    <property type="entry name" value="MFS general substrate transporter"/>
    <property type="match status" value="1"/>
</dbReference>
<keyword evidence="8 10" id="KW-0472">Membrane</keyword>
<dbReference type="InterPro" id="IPR011701">
    <property type="entry name" value="MFS"/>
</dbReference>
<reference evidence="13" key="1">
    <citation type="submission" date="2018-06" db="EMBL/GenBank/DDBJ databases">
        <title>Genome assembly of Danube salmon.</title>
        <authorList>
            <person name="Macqueen D.J."/>
            <person name="Gundappa M.K."/>
        </authorList>
    </citation>
    <scope>NUCLEOTIDE SEQUENCE [LARGE SCALE GENOMIC DNA]</scope>
</reference>
<feature type="transmembrane region" description="Helical" evidence="10">
    <location>
        <begin position="368"/>
        <end position="388"/>
    </location>
</feature>
<feature type="compositionally biased region" description="Basic and acidic residues" evidence="9">
    <location>
        <begin position="544"/>
        <end position="553"/>
    </location>
</feature>
<reference evidence="12" key="3">
    <citation type="submission" date="2025-09" db="UniProtKB">
        <authorList>
            <consortium name="Ensembl"/>
        </authorList>
    </citation>
    <scope>IDENTIFICATION</scope>
</reference>
<evidence type="ECO:0000256" key="5">
    <source>
        <dbReference type="ARBA" id="ARBA00022692"/>
    </source>
</evidence>
<dbReference type="InterPro" id="IPR020846">
    <property type="entry name" value="MFS_dom"/>
</dbReference>
<dbReference type="Proteomes" id="UP000314982">
    <property type="component" value="Unassembled WGS sequence"/>
</dbReference>
<evidence type="ECO:0000256" key="8">
    <source>
        <dbReference type="ARBA" id="ARBA00023136"/>
    </source>
</evidence>
<evidence type="ECO:0000256" key="3">
    <source>
        <dbReference type="ARBA" id="ARBA00022448"/>
    </source>
</evidence>
<keyword evidence="5 10" id="KW-0812">Transmembrane</keyword>
<evidence type="ECO:0000256" key="7">
    <source>
        <dbReference type="ARBA" id="ARBA00022989"/>
    </source>
</evidence>
<keyword evidence="6" id="KW-0769">Symport</keyword>
<feature type="compositionally biased region" description="Acidic residues" evidence="9">
    <location>
        <begin position="515"/>
        <end position="533"/>
    </location>
</feature>
<feature type="transmembrane region" description="Helical" evidence="10">
    <location>
        <begin position="310"/>
        <end position="328"/>
    </location>
</feature>
<dbReference type="InterPro" id="IPR036259">
    <property type="entry name" value="MFS_trans_sf"/>
</dbReference>
<dbReference type="Gene3D" id="1.20.1250.20">
    <property type="entry name" value="MFS general substrate transporter like domains"/>
    <property type="match status" value="1"/>
</dbReference>
<comment type="subcellular location">
    <subcellularLocation>
        <location evidence="1">Basolateral cell membrane</location>
        <topology evidence="1">Multi-pass membrane protein</topology>
    </subcellularLocation>
</comment>
<dbReference type="GeneTree" id="ENSGT00940000158181"/>
<dbReference type="PANTHER" id="PTHR11360">
    <property type="entry name" value="MONOCARBOXYLATE TRANSPORTER"/>
    <property type="match status" value="1"/>
</dbReference>
<evidence type="ECO:0000256" key="9">
    <source>
        <dbReference type="SAM" id="MobiDB-lite"/>
    </source>
</evidence>
<feature type="compositionally biased region" description="Basic and acidic residues" evidence="9">
    <location>
        <begin position="494"/>
        <end position="514"/>
    </location>
</feature>
<dbReference type="STRING" id="62062.ENSHHUP00000070719"/>
<feature type="compositionally biased region" description="Acidic residues" evidence="9">
    <location>
        <begin position="455"/>
        <end position="464"/>
    </location>
</feature>
<feature type="transmembrane region" description="Helical" evidence="10">
    <location>
        <begin position="178"/>
        <end position="197"/>
    </location>
</feature>
<dbReference type="GO" id="GO:0016323">
    <property type="term" value="C:basolateral plasma membrane"/>
    <property type="evidence" value="ECO:0007669"/>
    <property type="project" value="UniProtKB-SubCell"/>
</dbReference>
<dbReference type="Ensembl" id="ENSHHUT00000073069.1">
    <property type="protein sequence ID" value="ENSHHUP00000070719.1"/>
    <property type="gene ID" value="ENSHHUG00000041568.1"/>
</dbReference>
<evidence type="ECO:0000313" key="12">
    <source>
        <dbReference type="Ensembl" id="ENSHHUP00000070719.1"/>
    </source>
</evidence>
<dbReference type="AlphaFoldDB" id="A0A4W5QE27"/>
<dbReference type="GO" id="GO:0015650">
    <property type="term" value="F:lactate:proton symporter activity"/>
    <property type="evidence" value="ECO:0007669"/>
    <property type="project" value="TreeGrafter"/>
</dbReference>
<organism evidence="12 13">
    <name type="scientific">Hucho hucho</name>
    <name type="common">huchen</name>
    <dbReference type="NCBI Taxonomy" id="62062"/>
    <lineage>
        <taxon>Eukaryota</taxon>
        <taxon>Metazoa</taxon>
        <taxon>Chordata</taxon>
        <taxon>Craniata</taxon>
        <taxon>Vertebrata</taxon>
        <taxon>Euteleostomi</taxon>
        <taxon>Actinopterygii</taxon>
        <taxon>Neopterygii</taxon>
        <taxon>Teleostei</taxon>
        <taxon>Protacanthopterygii</taxon>
        <taxon>Salmoniformes</taxon>
        <taxon>Salmonidae</taxon>
        <taxon>Salmoninae</taxon>
        <taxon>Hucho</taxon>
    </lineage>
</organism>
<dbReference type="InterPro" id="IPR050327">
    <property type="entry name" value="Proton-linked_MCT"/>
</dbReference>
<dbReference type="Pfam" id="PF07690">
    <property type="entry name" value="MFS_1"/>
    <property type="match status" value="1"/>
</dbReference>
<feature type="transmembrane region" description="Helical" evidence="10">
    <location>
        <begin position="400"/>
        <end position="425"/>
    </location>
</feature>
<accession>A0A4W5QE27</accession>
<keyword evidence="13" id="KW-1185">Reference proteome</keyword>
<dbReference type="CDD" id="cd17430">
    <property type="entry name" value="MFS_MCT3_4"/>
    <property type="match status" value="1"/>
</dbReference>
<feature type="transmembrane region" description="Helical" evidence="10">
    <location>
        <begin position="147"/>
        <end position="166"/>
    </location>
</feature>
<dbReference type="FunFam" id="1.20.1250.20:FF:000077">
    <property type="entry name" value="Proton-coupled monocarboxylate transporter 3"/>
    <property type="match status" value="1"/>
</dbReference>
<comment type="similarity">
    <text evidence="2">Belongs to the major facilitator superfamily. Monocarboxylate porter (TC 2.A.1.13) family.</text>
</comment>
<dbReference type="InterPro" id="IPR004743">
    <property type="entry name" value="MCT"/>
</dbReference>
<dbReference type="PANTHER" id="PTHR11360:SF27">
    <property type="entry name" value="MONOCARBOXYLATE TRANSPORTER 4"/>
    <property type="match status" value="1"/>
</dbReference>
<evidence type="ECO:0000256" key="2">
    <source>
        <dbReference type="ARBA" id="ARBA00006727"/>
    </source>
</evidence>
<protein>
    <submittedName>
        <fullName evidence="12">Solute carrier family 16 member 3b</fullName>
    </submittedName>
</protein>
<feature type="transmembrane region" description="Helical" evidence="10">
    <location>
        <begin position="20"/>
        <end position="39"/>
    </location>
</feature>
<evidence type="ECO:0000313" key="13">
    <source>
        <dbReference type="Proteomes" id="UP000314982"/>
    </source>
</evidence>
<dbReference type="NCBIfam" id="TIGR00892">
    <property type="entry name" value="2A0113"/>
    <property type="match status" value="1"/>
</dbReference>
<evidence type="ECO:0000256" key="6">
    <source>
        <dbReference type="ARBA" id="ARBA00022847"/>
    </source>
</evidence>
<feature type="compositionally biased region" description="Polar residues" evidence="9">
    <location>
        <begin position="555"/>
        <end position="567"/>
    </location>
</feature>
<feature type="domain" description="Major facilitator superfamily (MFS) profile" evidence="11">
    <location>
        <begin position="21"/>
        <end position="432"/>
    </location>
</feature>
<proteinExistence type="inferred from homology"/>
<feature type="transmembrane region" description="Helical" evidence="10">
    <location>
        <begin position="281"/>
        <end position="303"/>
    </location>
</feature>
<evidence type="ECO:0000259" key="11">
    <source>
        <dbReference type="PROSITE" id="PS50850"/>
    </source>
</evidence>
<name>A0A4W5QE27_9TELE</name>
<sequence length="567" mass="62106">MGGVVVDEGPGGVKAPDGGWGWAVLSGCFVITGFSYAFPKAVSVFFKELIREFEVGYSDTAWISSILLAMLYGTGPLCSVLVSRYGCRPVMMVGGLFASLGMILASFSTSIIHIYLSTGVITGLGLALNFQPSLIMLNRYFSEKRPLANGLAAAGSPVALCCLSPLGQLLQYQYGWRGGFLILGGLLLNCCACAALMRPLVAPPKPPQLELEDVEKEGKELEVEKTKSKPKPLLDFSVFKDRGFLIYTIAASIMVLGLFVPPVFVVSYAKKLGNEDTKSALLLSILGFIDIFARPTCGIIAGLKWVRPRVVYLFSFAMIFNGCTDLVGSQAKDYPSLVVFCVFFGISYGMVGALQFEVLMAIVGTEKFSSAIGLVLLMEAIAVLVGPPGAGRLLDATNNYMYVFLLAGTEVVLAAVVLATCNFLFIRKKPSEPAAELENGTVATEMEQLNKSVAAEEEEEEEVEKGEKEVKEMKEEVKEMKEVVKEMKEEVEEVKEMKEEVKEMKEEAVEKAKEDEEDSEKNEEEKEEEEEEIRPESVMVVSEEVERFLKEPEEQNGTVFSSSDTRL</sequence>
<dbReference type="PROSITE" id="PS50850">
    <property type="entry name" value="MFS"/>
    <property type="match status" value="1"/>
</dbReference>
<keyword evidence="3" id="KW-0813">Transport</keyword>
<evidence type="ECO:0000256" key="4">
    <source>
        <dbReference type="ARBA" id="ARBA00022475"/>
    </source>
</evidence>
<keyword evidence="7 10" id="KW-1133">Transmembrane helix</keyword>
<feature type="transmembrane region" description="Helical" evidence="10">
    <location>
        <begin position="60"/>
        <end position="82"/>
    </location>
</feature>
<feature type="region of interest" description="Disordered" evidence="9">
    <location>
        <begin position="452"/>
        <end position="471"/>
    </location>
</feature>